<dbReference type="RefSeq" id="WP_171243311.1">
    <property type="nucleotide sequence ID" value="NZ_JABEPQ010000002.1"/>
</dbReference>
<comment type="similarity">
    <text evidence="1 5">Belongs to the 5'-nucleotidase family.</text>
</comment>
<evidence type="ECO:0000259" key="6">
    <source>
        <dbReference type="Pfam" id="PF00149"/>
    </source>
</evidence>
<dbReference type="Gene3D" id="3.60.21.10">
    <property type="match status" value="1"/>
</dbReference>
<dbReference type="SUPFAM" id="SSF56300">
    <property type="entry name" value="Metallo-dependent phosphatases"/>
    <property type="match status" value="1"/>
</dbReference>
<keyword evidence="5" id="KW-0378">Hydrolase</keyword>
<sequence length="635" mass="67634">MSRPRATAAVAKLSEVERSRREMLGMAVVGGAGLAFLAHPGTAEAAPEGAGAPAHGPGPFRLTVMGTTDTHGNTLNWDYFKDTEYDDSAHNDIGLAKIATLVKGVRAEAKGGPTLLLDAGDTIQGTPLAYYYAKIDPITGDSVHPMAKAMNAIGYDAAALGNHEYNYGLDTLRAFESQCDFPLLSANSVDWNTGAPIFKPYVIKSFKARGGRDVKVGILGLVTPGVAIWDKANVEGQVKFPGIVEQAKVMVPRLKAAGCDLVIVSCHSGATPGSSYGDALPFPENASTQLAEEVADVDAVLVGHAHVEIPQRFVASKVTPGKQVLLSEPLKWGMRLTVMEFELEQRKGRWHLATSRSTLLNANTVAEDKEVAGLVAQDHAVVRTYVNSVIGTCTMAMSAATARFEDTAALDFINHVQAQAVKDALVGTADESLPVLSIAAPFNRDAAIPAGNVTVRDVAGLYIYDNTLLGIRFTGQQVKDYLEFSATYFQQVTGTGPYNPDQVTNAPTATAPNGTPDYNYDVMGGLDASLAYDIDIAKPAGQRITNLTYDGKPIDPAGQFVIAINNYRQSGGGNFPGVKTAPVLWNAQIEIRQLLIDWVTEQGVIDPTTFTTYDWKLVSNGQPVVIEGAAEGGRH</sequence>
<dbReference type="Proteomes" id="UP000588586">
    <property type="component" value="Unassembled WGS sequence"/>
</dbReference>
<dbReference type="Pfam" id="PF02872">
    <property type="entry name" value="5_nucleotid_C"/>
    <property type="match status" value="1"/>
</dbReference>
<evidence type="ECO:0000313" key="9">
    <source>
        <dbReference type="Proteomes" id="UP000588586"/>
    </source>
</evidence>
<name>A0A849H8W1_9MICO</name>
<dbReference type="PROSITE" id="PS51318">
    <property type="entry name" value="TAT"/>
    <property type="match status" value="1"/>
</dbReference>
<dbReference type="CDD" id="cd07410">
    <property type="entry name" value="MPP_CpdB_N"/>
    <property type="match status" value="1"/>
</dbReference>
<dbReference type="InterPro" id="IPR006179">
    <property type="entry name" value="5_nucleotidase/apyrase"/>
</dbReference>
<dbReference type="Pfam" id="PF00149">
    <property type="entry name" value="Metallophos"/>
    <property type="match status" value="1"/>
</dbReference>
<feature type="domain" description="Calcineurin-like phosphoesterase" evidence="6">
    <location>
        <begin position="63"/>
        <end position="307"/>
    </location>
</feature>
<keyword evidence="4 5" id="KW-0547">Nucleotide-binding</keyword>
<dbReference type="SUPFAM" id="SSF55816">
    <property type="entry name" value="5'-nucleotidase (syn. UDP-sugar hydrolase), C-terminal domain"/>
    <property type="match status" value="1"/>
</dbReference>
<organism evidence="8 9">
    <name type="scientific">Knoellia koreensis</name>
    <dbReference type="NCBI Taxonomy" id="2730921"/>
    <lineage>
        <taxon>Bacteria</taxon>
        <taxon>Bacillati</taxon>
        <taxon>Actinomycetota</taxon>
        <taxon>Actinomycetes</taxon>
        <taxon>Micrococcales</taxon>
        <taxon>Intrasporangiaceae</taxon>
        <taxon>Knoellia</taxon>
    </lineage>
</organism>
<dbReference type="GO" id="GO:0030288">
    <property type="term" value="C:outer membrane-bounded periplasmic space"/>
    <property type="evidence" value="ECO:0007669"/>
    <property type="project" value="TreeGrafter"/>
</dbReference>
<dbReference type="GO" id="GO:0009166">
    <property type="term" value="P:nucleotide catabolic process"/>
    <property type="evidence" value="ECO:0007669"/>
    <property type="project" value="InterPro"/>
</dbReference>
<comment type="caution">
    <text evidence="8">The sequence shown here is derived from an EMBL/GenBank/DDBJ whole genome shotgun (WGS) entry which is preliminary data.</text>
</comment>
<evidence type="ECO:0000256" key="5">
    <source>
        <dbReference type="RuleBase" id="RU362119"/>
    </source>
</evidence>
<feature type="domain" description="5'-Nucleotidase C-terminal" evidence="7">
    <location>
        <begin position="389"/>
        <end position="579"/>
    </location>
</feature>
<dbReference type="InterPro" id="IPR008334">
    <property type="entry name" value="5'-Nucleotdase_C"/>
</dbReference>
<dbReference type="InterPro" id="IPR036907">
    <property type="entry name" value="5'-Nucleotdase_C_sf"/>
</dbReference>
<gene>
    <name evidence="8" type="ORF">HJG52_09180</name>
</gene>
<dbReference type="InterPro" id="IPR029052">
    <property type="entry name" value="Metallo-depent_PP-like"/>
</dbReference>
<evidence type="ECO:0000256" key="1">
    <source>
        <dbReference type="ARBA" id="ARBA00006654"/>
    </source>
</evidence>
<dbReference type="Gene3D" id="3.90.780.10">
    <property type="entry name" value="5'-Nucleotidase, C-terminal domain"/>
    <property type="match status" value="1"/>
</dbReference>
<evidence type="ECO:0000313" key="8">
    <source>
        <dbReference type="EMBL" id="NNM46176.1"/>
    </source>
</evidence>
<evidence type="ECO:0000259" key="7">
    <source>
        <dbReference type="Pfam" id="PF02872"/>
    </source>
</evidence>
<keyword evidence="3" id="KW-0732">Signal</keyword>
<evidence type="ECO:0000256" key="4">
    <source>
        <dbReference type="ARBA" id="ARBA00022741"/>
    </source>
</evidence>
<dbReference type="InterPro" id="IPR041827">
    <property type="entry name" value="CpdB_N"/>
</dbReference>
<dbReference type="GO" id="GO:0046872">
    <property type="term" value="F:metal ion binding"/>
    <property type="evidence" value="ECO:0007669"/>
    <property type="project" value="UniProtKB-KW"/>
</dbReference>
<keyword evidence="2" id="KW-0479">Metal-binding</keyword>
<accession>A0A849H8W1</accession>
<dbReference type="InterPro" id="IPR004843">
    <property type="entry name" value="Calcineurin-like_PHP"/>
</dbReference>
<dbReference type="EMBL" id="JABEPQ010000002">
    <property type="protein sequence ID" value="NNM46176.1"/>
    <property type="molecule type" value="Genomic_DNA"/>
</dbReference>
<dbReference type="InterPro" id="IPR006311">
    <property type="entry name" value="TAT_signal"/>
</dbReference>
<dbReference type="GO" id="GO:0016787">
    <property type="term" value="F:hydrolase activity"/>
    <property type="evidence" value="ECO:0007669"/>
    <property type="project" value="UniProtKB-KW"/>
</dbReference>
<evidence type="ECO:0000256" key="3">
    <source>
        <dbReference type="ARBA" id="ARBA00022729"/>
    </source>
</evidence>
<dbReference type="PANTHER" id="PTHR11575:SF6">
    <property type="entry name" value="2',3'-CYCLIC-NUCLEOTIDE 2'-PHOSPHODIESTERASE_3'-NUCLEOTIDASE"/>
    <property type="match status" value="1"/>
</dbReference>
<reference evidence="8 9" key="1">
    <citation type="submission" date="2020-04" db="EMBL/GenBank/DDBJ databases">
        <title>Knoellia sp. isolate from air conditioner.</title>
        <authorList>
            <person name="Chea S."/>
            <person name="Kim D.-U."/>
        </authorList>
    </citation>
    <scope>NUCLEOTIDE SEQUENCE [LARGE SCALE GENOMIC DNA]</scope>
    <source>
        <strain evidence="8 9">DB2414S</strain>
    </source>
</reference>
<keyword evidence="9" id="KW-1185">Reference proteome</keyword>
<dbReference type="PRINTS" id="PR01607">
    <property type="entry name" value="APYRASEFAMLY"/>
</dbReference>
<dbReference type="GO" id="GO:0000166">
    <property type="term" value="F:nucleotide binding"/>
    <property type="evidence" value="ECO:0007669"/>
    <property type="project" value="UniProtKB-KW"/>
</dbReference>
<proteinExistence type="inferred from homology"/>
<dbReference type="PANTHER" id="PTHR11575">
    <property type="entry name" value="5'-NUCLEOTIDASE-RELATED"/>
    <property type="match status" value="1"/>
</dbReference>
<evidence type="ECO:0000256" key="2">
    <source>
        <dbReference type="ARBA" id="ARBA00022723"/>
    </source>
</evidence>
<dbReference type="AlphaFoldDB" id="A0A849H8W1"/>
<protein>
    <submittedName>
        <fullName evidence="8">Bifunctional metallophosphatase/5'-nucleotidase</fullName>
    </submittedName>
</protein>